<keyword evidence="2" id="KW-1185">Reference proteome</keyword>
<sequence>MQSERQCQVLTRHFMRCIRFQEMYAVDKMVVDEVVLKWKCERRQCKVSEGVRNEEHDYHPIWKVVMENPGCFMGENT</sequence>
<accession>A0AAE1H449</accession>
<dbReference type="Proteomes" id="UP001219518">
    <property type="component" value="Unassembled WGS sequence"/>
</dbReference>
<proteinExistence type="predicted"/>
<gene>
    <name evidence="1" type="ORF">KUF71_023830</name>
</gene>
<dbReference type="EMBL" id="JAHWGI010000380">
    <property type="protein sequence ID" value="KAK3914429.1"/>
    <property type="molecule type" value="Genomic_DNA"/>
</dbReference>
<comment type="caution">
    <text evidence="1">The sequence shown here is derived from an EMBL/GenBank/DDBJ whole genome shotgun (WGS) entry which is preliminary data.</text>
</comment>
<name>A0AAE1H449_9NEOP</name>
<dbReference type="AlphaFoldDB" id="A0AAE1H449"/>
<reference evidence="1" key="1">
    <citation type="submission" date="2021-07" db="EMBL/GenBank/DDBJ databases">
        <authorList>
            <person name="Catto M.A."/>
            <person name="Jacobson A."/>
            <person name="Kennedy G."/>
            <person name="Labadie P."/>
            <person name="Hunt B.G."/>
            <person name="Srinivasan R."/>
        </authorList>
    </citation>
    <scope>NUCLEOTIDE SEQUENCE</scope>
    <source>
        <strain evidence="1">PL_HMW_Pooled</strain>
        <tissue evidence="1">Head</tissue>
    </source>
</reference>
<evidence type="ECO:0000313" key="2">
    <source>
        <dbReference type="Proteomes" id="UP001219518"/>
    </source>
</evidence>
<reference evidence="1" key="2">
    <citation type="journal article" date="2023" name="BMC Genomics">
        <title>Pest status, molecular evolution, and epigenetic factors derived from the genome assembly of Frankliniella fusca, a thysanopteran phytovirus vector.</title>
        <authorList>
            <person name="Catto M.A."/>
            <person name="Labadie P.E."/>
            <person name="Jacobson A.L."/>
            <person name="Kennedy G.G."/>
            <person name="Srinivasan R."/>
            <person name="Hunt B.G."/>
        </authorList>
    </citation>
    <scope>NUCLEOTIDE SEQUENCE</scope>
    <source>
        <strain evidence="1">PL_HMW_Pooled</strain>
    </source>
</reference>
<evidence type="ECO:0000313" key="1">
    <source>
        <dbReference type="EMBL" id="KAK3914429.1"/>
    </source>
</evidence>
<organism evidence="1 2">
    <name type="scientific">Frankliniella fusca</name>
    <dbReference type="NCBI Taxonomy" id="407009"/>
    <lineage>
        <taxon>Eukaryota</taxon>
        <taxon>Metazoa</taxon>
        <taxon>Ecdysozoa</taxon>
        <taxon>Arthropoda</taxon>
        <taxon>Hexapoda</taxon>
        <taxon>Insecta</taxon>
        <taxon>Pterygota</taxon>
        <taxon>Neoptera</taxon>
        <taxon>Paraneoptera</taxon>
        <taxon>Thysanoptera</taxon>
        <taxon>Terebrantia</taxon>
        <taxon>Thripoidea</taxon>
        <taxon>Thripidae</taxon>
        <taxon>Frankliniella</taxon>
    </lineage>
</organism>
<protein>
    <submittedName>
        <fullName evidence="1">Adenylosuccinate synthetase</fullName>
    </submittedName>
</protein>